<organism evidence="2 3">
    <name type="scientific">Exophiala oligosperma</name>
    <dbReference type="NCBI Taxonomy" id="215243"/>
    <lineage>
        <taxon>Eukaryota</taxon>
        <taxon>Fungi</taxon>
        <taxon>Dikarya</taxon>
        <taxon>Ascomycota</taxon>
        <taxon>Pezizomycotina</taxon>
        <taxon>Eurotiomycetes</taxon>
        <taxon>Chaetothyriomycetidae</taxon>
        <taxon>Chaetothyriales</taxon>
        <taxon>Herpotrichiellaceae</taxon>
        <taxon>Exophiala</taxon>
    </lineage>
</organism>
<feature type="region of interest" description="Disordered" evidence="1">
    <location>
        <begin position="69"/>
        <end position="94"/>
    </location>
</feature>
<dbReference type="RefSeq" id="XP_016256139.1">
    <property type="nucleotide sequence ID" value="XM_016413475.1"/>
</dbReference>
<sequence length="305" mass="34498">MPQTRLQEVRGARLLRSGKTIRPLVPRSNSDRITSPLLLSTSKRLSKRGRHEPSQLLADAFEEIMAECDTTESPQHADNLDSPNGSVVSDSSFTSDSSAADSSIVATVHNVADPDTRARSPGDLPSLDSEAVGLPFDGLWDHDSAYDRRHCYNHGEYEYLLDTKDRWMRPKDFIPANAVTRSQAKELDAEIKLENLHSMTLFDLQDRMSAFDPRARKCQAECGGALLSHVYAVIGKKEQAGVTLYQIKWKTCWTPKSKISDEAWLLGSLQANKDPRRRRSLRQRNDLKEQEYHQNVMRVKKLHKA</sequence>
<gene>
    <name evidence="2" type="ORF">PV06_11749</name>
</gene>
<dbReference type="EMBL" id="KN847390">
    <property type="protein sequence ID" value="KIW35923.1"/>
    <property type="molecule type" value="Genomic_DNA"/>
</dbReference>
<reference evidence="2 3" key="1">
    <citation type="submission" date="2015-01" db="EMBL/GenBank/DDBJ databases">
        <title>The Genome Sequence of Exophiala oligosperma CBS72588.</title>
        <authorList>
            <consortium name="The Broad Institute Genomics Platform"/>
            <person name="Cuomo C."/>
            <person name="de Hoog S."/>
            <person name="Gorbushina A."/>
            <person name="Stielow B."/>
            <person name="Teixiera M."/>
            <person name="Abouelleil A."/>
            <person name="Chapman S.B."/>
            <person name="Priest M."/>
            <person name="Young S.K."/>
            <person name="Wortman J."/>
            <person name="Nusbaum C."/>
            <person name="Birren B."/>
        </authorList>
    </citation>
    <scope>NUCLEOTIDE SEQUENCE [LARGE SCALE GENOMIC DNA]</scope>
    <source>
        <strain evidence="2 3">CBS 72588</strain>
    </source>
</reference>
<evidence type="ECO:0000256" key="1">
    <source>
        <dbReference type="SAM" id="MobiDB-lite"/>
    </source>
</evidence>
<dbReference type="OrthoDB" id="4123689at2759"/>
<proteinExistence type="predicted"/>
<dbReference type="Proteomes" id="UP000053342">
    <property type="component" value="Unassembled WGS sequence"/>
</dbReference>
<evidence type="ECO:0000313" key="3">
    <source>
        <dbReference type="Proteomes" id="UP000053342"/>
    </source>
</evidence>
<dbReference type="VEuPathDB" id="FungiDB:PV06_11749"/>
<protein>
    <submittedName>
        <fullName evidence="2">Uncharacterized protein</fullName>
    </submittedName>
</protein>
<name>A0A0D2CXX3_9EURO</name>
<dbReference type="HOGENOM" id="CLU_912251_0_0_1"/>
<feature type="compositionally biased region" description="Polar residues" evidence="1">
    <location>
        <begin position="71"/>
        <end position="85"/>
    </location>
</feature>
<keyword evidence="3" id="KW-1185">Reference proteome</keyword>
<accession>A0A0D2CXX3</accession>
<dbReference type="GeneID" id="27363823"/>
<dbReference type="AlphaFoldDB" id="A0A0D2CXX3"/>
<evidence type="ECO:0000313" key="2">
    <source>
        <dbReference type="EMBL" id="KIW35923.1"/>
    </source>
</evidence>